<dbReference type="EMBL" id="KU595460">
    <property type="protein sequence ID" value="AQM32626.1"/>
    <property type="molecule type" value="Genomic_DNA"/>
</dbReference>
<dbReference type="GO" id="GO:0042026">
    <property type="term" value="P:protein refolding"/>
    <property type="evidence" value="ECO:0007669"/>
    <property type="project" value="InterPro"/>
</dbReference>
<dbReference type="NCBIfam" id="NF000592">
    <property type="entry name" value="PRK00013.1"/>
    <property type="match status" value="1"/>
</dbReference>
<dbReference type="NCBIfam" id="NF009489">
    <property type="entry name" value="PRK12851.1"/>
    <property type="match status" value="1"/>
</dbReference>
<dbReference type="SUPFAM" id="SSF54849">
    <property type="entry name" value="GroEL-intermediate domain like"/>
    <property type="match status" value="1"/>
</dbReference>
<dbReference type="PRINTS" id="PR00298">
    <property type="entry name" value="CHAPERONIN60"/>
</dbReference>
<dbReference type="SUPFAM" id="SSF48592">
    <property type="entry name" value="GroEL equatorial domain-like"/>
    <property type="match status" value="1"/>
</dbReference>
<dbReference type="NCBIfam" id="TIGR02348">
    <property type="entry name" value="GroEL"/>
    <property type="match status" value="1"/>
</dbReference>
<dbReference type="CDD" id="cd03344">
    <property type="entry name" value="GroEL"/>
    <property type="match status" value="1"/>
</dbReference>
<dbReference type="InterPro" id="IPR027413">
    <property type="entry name" value="GROEL-like_equatorial_sf"/>
</dbReference>
<dbReference type="FunFam" id="3.50.7.10:FF:000001">
    <property type="entry name" value="60 kDa chaperonin"/>
    <property type="match status" value="1"/>
</dbReference>
<proteinExistence type="inferred from homology"/>
<dbReference type="GO" id="GO:0140662">
    <property type="term" value="F:ATP-dependent protein folding chaperone"/>
    <property type="evidence" value="ECO:0007669"/>
    <property type="project" value="InterPro"/>
</dbReference>
<name>A0A219YK71_9VIRU</name>
<dbReference type="NCBIfam" id="NF009488">
    <property type="entry name" value="PRK12850.1"/>
    <property type="match status" value="1"/>
</dbReference>
<organism evidence="4">
    <name type="scientific">uncultured virus</name>
    <dbReference type="NCBI Taxonomy" id="340016"/>
    <lineage>
        <taxon>Viruses</taxon>
        <taxon>environmental samples</taxon>
    </lineage>
</organism>
<evidence type="ECO:0000313" key="4">
    <source>
        <dbReference type="EMBL" id="AQM32626.1"/>
    </source>
</evidence>
<dbReference type="InterPro" id="IPR001844">
    <property type="entry name" value="Cpn60/GroEL"/>
</dbReference>
<evidence type="ECO:0000256" key="3">
    <source>
        <dbReference type="SAM" id="Coils"/>
    </source>
</evidence>
<feature type="coiled-coil region" evidence="3">
    <location>
        <begin position="339"/>
        <end position="366"/>
    </location>
</feature>
<dbReference type="InterPro" id="IPR027410">
    <property type="entry name" value="TCP-1-like_intermed_sf"/>
</dbReference>
<reference evidence="4" key="1">
    <citation type="journal article" date="2017" name="ISME J.">
        <title>Novel chaperonins are prevalent in the virioplankton and demonstrate links to viral biology and ecology.</title>
        <authorList>
            <person name="Marine R.L."/>
            <person name="Nasko D.J."/>
            <person name="Wray J."/>
            <person name="Polson S.W."/>
            <person name="Wommack K.E."/>
        </authorList>
    </citation>
    <scope>NUCLEOTIDE SEQUENCE</scope>
</reference>
<evidence type="ECO:0000256" key="2">
    <source>
        <dbReference type="ARBA" id="ARBA00023186"/>
    </source>
</evidence>
<dbReference type="InterPro" id="IPR027409">
    <property type="entry name" value="GroEL-like_apical_dom_sf"/>
</dbReference>
<evidence type="ECO:0000256" key="1">
    <source>
        <dbReference type="ARBA" id="ARBA00006607"/>
    </source>
</evidence>
<dbReference type="Gene3D" id="1.10.560.10">
    <property type="entry name" value="GroEL-like equatorial domain"/>
    <property type="match status" value="1"/>
</dbReference>
<dbReference type="InterPro" id="IPR002423">
    <property type="entry name" value="Cpn60/GroEL/TCP-1"/>
</dbReference>
<accession>A0A219YK71</accession>
<sequence>MSKIIETGSDSRAKLLSGVNQLANAVVTTLGPNGRNVVIAQQGGNLPASTKDGVTVAKTVTLKDPVENLGAQMVKQASIKTADNAGDGTTTATLLAKELISEGMNHLSQKHNAVAIKRGMDKTAKEIVKHLKEMSTDISSEEQIKQVATISANNDEEVGNLIAAAIDKVGLEGVVTVEESKSYETTLETVEGMQFDRGYKSPYFVTDNSTMQAQLDDPYILLYDGKISQVKELLPILEGVSQQNKSMLIIAEDIDGEALAAMIVNKMRGILKCCAVKAPDFGERRTHILEDIATLTGGTVISKQKGMRLDKATFDQLGTCRGVTVEKEKTTIVDGNGTEEAITARLEEVKDQIERAESNYAVEQLQNRLAKMAGGVAVINVGGFTETEMKERKDRVDDALHATRAALDEGIVPGGGVALLRAKHMLCEANQLVCEGDETIGSNILLSAIEKPFIQILLNAGIEKYHNILSSVEGSFENLDKENYGYNIKTGEYIDMVKEGIIDPTKVTRTALENAVSVAGTMLITECTIVDDPEDDKEVDPMSMMGM</sequence>
<keyword evidence="3" id="KW-0175">Coiled coil</keyword>
<dbReference type="GO" id="GO:0005524">
    <property type="term" value="F:ATP binding"/>
    <property type="evidence" value="ECO:0007669"/>
    <property type="project" value="InterPro"/>
</dbReference>
<gene>
    <name evidence="4" type="primary">GroEL</name>
</gene>
<dbReference type="Pfam" id="PF00118">
    <property type="entry name" value="Cpn60_TCP1"/>
    <property type="match status" value="1"/>
</dbReference>
<dbReference type="Gene3D" id="3.50.7.10">
    <property type="entry name" value="GroEL"/>
    <property type="match status" value="1"/>
</dbReference>
<dbReference type="PANTHER" id="PTHR45633">
    <property type="entry name" value="60 KDA HEAT SHOCK PROTEIN, MITOCHONDRIAL"/>
    <property type="match status" value="1"/>
</dbReference>
<comment type="similarity">
    <text evidence="1">Belongs to the chaperonin (HSP60) family.</text>
</comment>
<dbReference type="HAMAP" id="MF_00600">
    <property type="entry name" value="CH60"/>
    <property type="match status" value="1"/>
</dbReference>
<dbReference type="NCBIfam" id="NF009487">
    <property type="entry name" value="PRK12849.1"/>
    <property type="match status" value="1"/>
</dbReference>
<dbReference type="SUPFAM" id="SSF52029">
    <property type="entry name" value="GroEL apical domain-like"/>
    <property type="match status" value="1"/>
</dbReference>
<dbReference type="Gene3D" id="3.30.260.10">
    <property type="entry name" value="TCP-1-like chaperonin intermediate domain"/>
    <property type="match status" value="1"/>
</dbReference>
<keyword evidence="2" id="KW-0143">Chaperone</keyword>
<protein>
    <submittedName>
        <fullName evidence="4">Chaperonin GroEL</fullName>
    </submittedName>
</protein>